<evidence type="ECO:0000256" key="10">
    <source>
        <dbReference type="SAM" id="SignalP"/>
    </source>
</evidence>
<feature type="chain" id="PRO_5025555767" description="CFEM domain-containing protein" evidence="10">
    <location>
        <begin position="20"/>
        <end position="665"/>
    </location>
</feature>
<reference evidence="12" key="1">
    <citation type="journal article" date="2020" name="Stud. Mycol.">
        <title>101 Dothideomycetes genomes: a test case for predicting lifestyles and emergence of pathogens.</title>
        <authorList>
            <person name="Haridas S."/>
            <person name="Albert R."/>
            <person name="Binder M."/>
            <person name="Bloem J."/>
            <person name="Labutti K."/>
            <person name="Salamov A."/>
            <person name="Andreopoulos B."/>
            <person name="Baker S."/>
            <person name="Barry K."/>
            <person name="Bills G."/>
            <person name="Bluhm B."/>
            <person name="Cannon C."/>
            <person name="Castanera R."/>
            <person name="Culley D."/>
            <person name="Daum C."/>
            <person name="Ezra D."/>
            <person name="Gonzalez J."/>
            <person name="Henrissat B."/>
            <person name="Kuo A."/>
            <person name="Liang C."/>
            <person name="Lipzen A."/>
            <person name="Lutzoni F."/>
            <person name="Magnuson J."/>
            <person name="Mondo S."/>
            <person name="Nolan M."/>
            <person name="Ohm R."/>
            <person name="Pangilinan J."/>
            <person name="Park H.-J."/>
            <person name="Ramirez L."/>
            <person name="Alfaro M."/>
            <person name="Sun H."/>
            <person name="Tritt A."/>
            <person name="Yoshinaga Y."/>
            <person name="Zwiers L.-H."/>
            <person name="Turgeon B."/>
            <person name="Goodwin S."/>
            <person name="Spatafora J."/>
            <person name="Crous P."/>
            <person name="Grigoriev I."/>
        </authorList>
    </citation>
    <scope>NUCLEOTIDE SEQUENCE</scope>
    <source>
        <strain evidence="12">CBS 123094</strain>
    </source>
</reference>
<evidence type="ECO:0000256" key="9">
    <source>
        <dbReference type="SAM" id="MobiDB-lite"/>
    </source>
</evidence>
<evidence type="ECO:0000256" key="1">
    <source>
        <dbReference type="ARBA" id="ARBA00004589"/>
    </source>
</evidence>
<evidence type="ECO:0000256" key="7">
    <source>
        <dbReference type="ARBA" id="ARBA00023157"/>
    </source>
</evidence>
<evidence type="ECO:0000256" key="6">
    <source>
        <dbReference type="ARBA" id="ARBA00022729"/>
    </source>
</evidence>
<feature type="region of interest" description="Disordered" evidence="9">
    <location>
        <begin position="195"/>
        <end position="385"/>
    </location>
</feature>
<comment type="subcellular location">
    <subcellularLocation>
        <location evidence="1">Membrane</location>
        <topology evidence="1">Lipid-anchor</topology>
        <topology evidence="1">GPI-anchor</topology>
    </subcellularLocation>
    <subcellularLocation>
        <location evidence="2">Secreted</location>
    </subcellularLocation>
</comment>
<feature type="compositionally biased region" description="Low complexity" evidence="9">
    <location>
        <begin position="207"/>
        <end position="231"/>
    </location>
</feature>
<dbReference type="InterPro" id="IPR008427">
    <property type="entry name" value="Extracellular_membr_CFEM_dom"/>
</dbReference>
<accession>A0A6A5WZ08</accession>
<evidence type="ECO:0000256" key="5">
    <source>
        <dbReference type="ARBA" id="ARBA00022622"/>
    </source>
</evidence>
<evidence type="ECO:0000256" key="3">
    <source>
        <dbReference type="ARBA" id="ARBA00010031"/>
    </source>
</evidence>
<keyword evidence="5" id="KW-0472">Membrane</keyword>
<keyword evidence="6 10" id="KW-0732">Signal</keyword>
<dbReference type="OrthoDB" id="5431405at2759"/>
<organism evidence="12 13">
    <name type="scientific">Amniculicola lignicola CBS 123094</name>
    <dbReference type="NCBI Taxonomy" id="1392246"/>
    <lineage>
        <taxon>Eukaryota</taxon>
        <taxon>Fungi</taxon>
        <taxon>Dikarya</taxon>
        <taxon>Ascomycota</taxon>
        <taxon>Pezizomycotina</taxon>
        <taxon>Dothideomycetes</taxon>
        <taxon>Pleosporomycetidae</taxon>
        <taxon>Pleosporales</taxon>
        <taxon>Amniculicolaceae</taxon>
        <taxon>Amniculicola</taxon>
    </lineage>
</organism>
<dbReference type="Proteomes" id="UP000799779">
    <property type="component" value="Unassembled WGS sequence"/>
</dbReference>
<keyword evidence="5" id="KW-0325">Glycoprotein</keyword>
<keyword evidence="8" id="KW-0449">Lipoprotein</keyword>
<dbReference type="AlphaFoldDB" id="A0A6A5WZ08"/>
<feature type="compositionally biased region" description="Polar residues" evidence="9">
    <location>
        <begin position="261"/>
        <end position="275"/>
    </location>
</feature>
<gene>
    <name evidence="12" type="ORF">P154DRAFT_517384</name>
</gene>
<feature type="signal peptide" evidence="10">
    <location>
        <begin position="1"/>
        <end position="19"/>
    </location>
</feature>
<keyword evidence="5" id="KW-0336">GPI-anchor</keyword>
<protein>
    <recommendedName>
        <fullName evidence="11">CFEM domain-containing protein</fullName>
    </recommendedName>
</protein>
<name>A0A6A5WZ08_9PLEO</name>
<comment type="similarity">
    <text evidence="3">Belongs to the RBT5 family.</text>
</comment>
<dbReference type="EMBL" id="ML977558">
    <property type="protein sequence ID" value="KAF2006932.1"/>
    <property type="molecule type" value="Genomic_DNA"/>
</dbReference>
<evidence type="ECO:0000256" key="4">
    <source>
        <dbReference type="ARBA" id="ARBA00022525"/>
    </source>
</evidence>
<proteinExistence type="inferred from homology"/>
<evidence type="ECO:0000313" key="12">
    <source>
        <dbReference type="EMBL" id="KAF2006932.1"/>
    </source>
</evidence>
<feature type="domain" description="CFEM" evidence="11">
    <location>
        <begin position="387"/>
        <end position="450"/>
    </location>
</feature>
<evidence type="ECO:0000313" key="13">
    <source>
        <dbReference type="Proteomes" id="UP000799779"/>
    </source>
</evidence>
<keyword evidence="7" id="KW-1015">Disulfide bond</keyword>
<dbReference type="GO" id="GO:0005576">
    <property type="term" value="C:extracellular region"/>
    <property type="evidence" value="ECO:0007669"/>
    <property type="project" value="UniProtKB-SubCell"/>
</dbReference>
<evidence type="ECO:0000256" key="2">
    <source>
        <dbReference type="ARBA" id="ARBA00004613"/>
    </source>
</evidence>
<keyword evidence="4" id="KW-0964">Secreted</keyword>
<sequence>MKNSIALLVSGLAAQQVAATWDRYAPKFKSPQYNNNECSDKQKGGFDWQDIPTGAVPSYGDFNFGGGAGGWTCSNRFGKRDELTKRTFNSKCIKNKVKKEQPASFDCTKRKEGFSVKEIEVSVEFDCNLEFHYKMPDKSICKHVAPCKKDGTVVQNTQCGGAESVDVYLGDHDEPDKEDCEIGFHRIDFDCNPGYTPPVKTSDVPQTSSPPASTPPAESSSAVESSAVPESSAPPTPESSTPASYTTPPPDSYTPPASTPGIYSNSSIAVPSSTAEVPEYTPSSVVEVPSSTTSSPENTPPAEESPSSDIPEYTPSSTPETPGSTTPPAGESPSTTSSPESTPPVVESPSSTPETPVYTPGSSAPESSEGTPSTTASPSSTPVTPYTPPNVLPQCMNTWLEVQTECKDNTDVQCYCKNADFTKNVIDCVSAWSTNEQIQEALQYLIGICASYVPQNPGIITNCPSNVPINPTTTPAAPPPASTEVVPSYGVSSETPAEPSYVASSGIPTAGYTVPAETTAAPTADVPSAGPPAGPVTTITYKTTLTVPCSTGGYTTSTVDTSVTVPQVVFTTQTPTNPPAGGATPTEPVELIPGTPAPAPAYTTAPPYPIPSSAGLPTTIGTAVIPGTNGTATSTQPAQFTGAASSVTISFAPAVFGAVLAFLAL</sequence>
<dbReference type="GO" id="GO:0098552">
    <property type="term" value="C:side of membrane"/>
    <property type="evidence" value="ECO:0007669"/>
    <property type="project" value="UniProtKB-KW"/>
</dbReference>
<evidence type="ECO:0000259" key="11">
    <source>
        <dbReference type="Pfam" id="PF05730"/>
    </source>
</evidence>
<evidence type="ECO:0000256" key="8">
    <source>
        <dbReference type="ARBA" id="ARBA00023288"/>
    </source>
</evidence>
<keyword evidence="13" id="KW-1185">Reference proteome</keyword>
<feature type="compositionally biased region" description="Low complexity" evidence="9">
    <location>
        <begin position="276"/>
        <end position="384"/>
    </location>
</feature>
<dbReference type="Pfam" id="PF05730">
    <property type="entry name" value="CFEM"/>
    <property type="match status" value="1"/>
</dbReference>